<dbReference type="EMBL" id="HG001727">
    <property type="protein sequence ID" value="CDF35326.1"/>
    <property type="molecule type" value="Genomic_DNA"/>
</dbReference>
<sequence>MVHDCAGRNSYADDRALLVSRGTRSGSAWRVLHVHCASRARGIVSVYRA</sequence>
<dbReference type="GeneID" id="17322853"/>
<proteinExistence type="predicted"/>
<dbReference type="RefSeq" id="XP_005715141.1">
    <property type="nucleotide sequence ID" value="XM_005715084.1"/>
</dbReference>
<reference evidence="3" key="1">
    <citation type="journal article" date="2013" name="Proc. Natl. Acad. Sci. U.S.A.">
        <title>Genome structure and metabolic features in the red seaweed Chondrus crispus shed light on evolution of the Archaeplastida.</title>
        <authorList>
            <person name="Collen J."/>
            <person name="Porcel B."/>
            <person name="Carre W."/>
            <person name="Ball S.G."/>
            <person name="Chaparro C."/>
            <person name="Tonon T."/>
            <person name="Barbeyron T."/>
            <person name="Michel G."/>
            <person name="Noel B."/>
            <person name="Valentin K."/>
            <person name="Elias M."/>
            <person name="Artiguenave F."/>
            <person name="Arun A."/>
            <person name="Aury J.M."/>
            <person name="Barbosa-Neto J.F."/>
            <person name="Bothwell J.H."/>
            <person name="Bouget F.Y."/>
            <person name="Brillet L."/>
            <person name="Cabello-Hurtado F."/>
            <person name="Capella-Gutierrez S."/>
            <person name="Charrier B."/>
            <person name="Cladiere L."/>
            <person name="Cock J.M."/>
            <person name="Coelho S.M."/>
            <person name="Colleoni C."/>
            <person name="Czjzek M."/>
            <person name="Da Silva C."/>
            <person name="Delage L."/>
            <person name="Denoeud F."/>
            <person name="Deschamps P."/>
            <person name="Dittami S.M."/>
            <person name="Gabaldon T."/>
            <person name="Gachon C.M."/>
            <person name="Groisillier A."/>
            <person name="Herve C."/>
            <person name="Jabbari K."/>
            <person name="Katinka M."/>
            <person name="Kloareg B."/>
            <person name="Kowalczyk N."/>
            <person name="Labadie K."/>
            <person name="Leblanc C."/>
            <person name="Lopez P.J."/>
            <person name="McLachlan D.H."/>
            <person name="Meslet-Cladiere L."/>
            <person name="Moustafa A."/>
            <person name="Nehr Z."/>
            <person name="Nyvall Collen P."/>
            <person name="Panaud O."/>
            <person name="Partensky F."/>
            <person name="Poulain J."/>
            <person name="Rensing S.A."/>
            <person name="Rousvoal S."/>
            <person name="Samson G."/>
            <person name="Symeonidi A."/>
            <person name="Weissenbach J."/>
            <person name="Zambounis A."/>
            <person name="Wincker P."/>
            <person name="Boyen C."/>
        </authorList>
    </citation>
    <scope>NUCLEOTIDE SEQUENCE [LARGE SCALE GENOMIC DNA]</scope>
    <source>
        <strain evidence="3">cv. Stackhouse</strain>
    </source>
</reference>
<dbReference type="KEGG" id="ccp:CHC_T00003892001"/>
<reference evidence="1" key="3">
    <citation type="submission" date="2013-05" db="EMBL/GenBank/DDBJ databases">
        <authorList>
            <person name="Genoscope - CEA"/>
        </authorList>
    </citation>
    <scope>NUCLEOTIDE SEQUENCE</scope>
    <source>
        <strain evidence="1">Stackhouse</strain>
    </source>
</reference>
<keyword evidence="3" id="KW-1185">Reference proteome</keyword>
<evidence type="ECO:0000313" key="3">
    <source>
        <dbReference type="Proteomes" id="UP000012073"/>
    </source>
</evidence>
<evidence type="ECO:0000313" key="2">
    <source>
        <dbReference type="EMBL" id="CDF35326.1"/>
    </source>
</evidence>
<name>R7Q9W2_CHOCR</name>
<evidence type="ECO:0000313" key="1">
    <source>
        <dbReference type="EMBL" id="CDF35322.1"/>
    </source>
</evidence>
<dbReference type="KEGG" id="ccp:CHC_T00003888001"/>
<reference evidence="1" key="2">
    <citation type="journal article" date="2013" name="Proc. Natl. Acad. Sci. U.S.A.">
        <title>Genome structure and metabolic features in the red seaweed Chondrus crispus shed light on evolution of the Archaeplastida.</title>
        <authorList>
            <person name="Collen J."/>
            <person name="Porcel B."/>
            <person name="Carre W."/>
            <person name="Ball S.G."/>
            <person name="Chaparro C."/>
            <person name="Tonon T."/>
            <person name="Barbeyron T."/>
            <person name="Michel G."/>
            <person name="Noel B."/>
            <person name="Valentin K."/>
            <person name="Elias M."/>
            <person name="Artiguenave F."/>
            <person name="Arun A."/>
            <person name="Aury J.M."/>
            <person name="Barbosa-Neto J.F."/>
            <person name="Bothwell J.H."/>
            <person name="Bouget F.Y."/>
            <person name="Brillet L."/>
            <person name="Cabello-Hurtado F."/>
            <person name="Capella-Gutierrez S."/>
            <person name="Charrier B."/>
            <person name="Cladiere L."/>
            <person name="Cock J.M."/>
            <person name="Coelho S.M."/>
            <person name="Colleoni C."/>
            <person name="Czjzek M."/>
            <person name="Da Silva C."/>
            <person name="Delage L."/>
            <person name="Denoeud F."/>
            <person name="Deschamps P."/>
            <person name="Dittami S.M."/>
            <person name="Gabalden T."/>
            <person name="Gachon C.M."/>
            <person name="Groisillier A."/>
            <person name="Herve C."/>
            <person name="Jabbari K."/>
            <person name="Katinka M."/>
            <person name="Kloareg B."/>
            <person name="Kowalczyk N."/>
            <person name="Labadie K."/>
            <person name="Leblanc C."/>
            <person name="Lopez P.J."/>
            <person name="McLachlan D.H."/>
            <person name="Meslet-Cladiere L."/>
            <person name="Moustafa A."/>
            <person name="Nehr Z."/>
            <person name="Nyvall Collen P."/>
            <person name="Panaud O."/>
            <person name="Partensky F."/>
            <person name="Poulain J."/>
            <person name="Rensing S.A."/>
            <person name="Rousvoal S."/>
            <person name="Samson G."/>
            <person name="Symeonidi A."/>
            <person name="Weissenbach J."/>
            <person name="Zambounis A."/>
            <person name="Wincker P."/>
            <person name="Boyen C."/>
        </authorList>
    </citation>
    <scope>NUCLEOTIDE SEQUENCE [LARGE SCALE GENOMIC DNA]</scope>
    <source>
        <strain evidence="1">Stackhouse</strain>
    </source>
</reference>
<dbReference type="Gramene" id="CDF35322">
    <property type="protein sequence ID" value="CDF35322"/>
    <property type="gene ID" value="CHC_T00003888001"/>
</dbReference>
<dbReference type="Gramene" id="CDF35326">
    <property type="protein sequence ID" value="CDF35326"/>
    <property type="gene ID" value="CHC_T00003892001"/>
</dbReference>
<accession>R7Q9W2</accession>
<protein>
    <submittedName>
        <fullName evidence="1">Uncharacterized protein</fullName>
    </submittedName>
</protein>
<gene>
    <name evidence="1" type="ORF">CHC_T00003888001</name>
    <name evidence="2" type="ORF">CHC_T00003892001</name>
</gene>
<organism evidence="1 3">
    <name type="scientific">Chondrus crispus</name>
    <name type="common">Carrageen Irish moss</name>
    <name type="synonym">Polymorpha crispa</name>
    <dbReference type="NCBI Taxonomy" id="2769"/>
    <lineage>
        <taxon>Eukaryota</taxon>
        <taxon>Rhodophyta</taxon>
        <taxon>Florideophyceae</taxon>
        <taxon>Rhodymeniophycidae</taxon>
        <taxon>Gigartinales</taxon>
        <taxon>Gigartinaceae</taxon>
        <taxon>Chondrus</taxon>
    </lineage>
</organism>
<dbReference type="GeneID" id="17322857"/>
<dbReference type="AlphaFoldDB" id="R7Q9W2"/>
<dbReference type="Proteomes" id="UP000012073">
    <property type="component" value="Unassembled WGS sequence"/>
</dbReference>
<dbReference type="EMBL" id="HG001727">
    <property type="protein sequence ID" value="CDF35322.1"/>
    <property type="molecule type" value="Genomic_DNA"/>
</dbReference>
<dbReference type="RefSeq" id="XP_005715145.1">
    <property type="nucleotide sequence ID" value="XM_005715088.1"/>
</dbReference>